<protein>
    <submittedName>
        <fullName evidence="2">Antitoxin component of toxin-antitoxin stability system, DNA-binding transcriptional repressor</fullName>
    </submittedName>
</protein>
<evidence type="ECO:0000313" key="3">
    <source>
        <dbReference type="Proteomes" id="UP000199048"/>
    </source>
</evidence>
<gene>
    <name evidence="2" type="ORF">SAMN05192568_101096</name>
</gene>
<keyword evidence="3" id="KW-1185">Reference proteome</keyword>
<keyword evidence="2" id="KW-0238">DNA-binding</keyword>
<dbReference type="AlphaFoldDB" id="A0A1I4KFX5"/>
<dbReference type="OrthoDB" id="9800503at2"/>
<dbReference type="SUPFAM" id="SSF143120">
    <property type="entry name" value="YefM-like"/>
    <property type="match status" value="1"/>
</dbReference>
<dbReference type="RefSeq" id="WP_092040570.1">
    <property type="nucleotide sequence ID" value="NZ_FOTK01000010.1"/>
</dbReference>
<evidence type="ECO:0000256" key="1">
    <source>
        <dbReference type="ARBA" id="ARBA00009981"/>
    </source>
</evidence>
<reference evidence="3" key="1">
    <citation type="submission" date="2016-10" db="EMBL/GenBank/DDBJ databases">
        <authorList>
            <person name="Varghese N."/>
            <person name="Submissions S."/>
        </authorList>
    </citation>
    <scope>NUCLEOTIDE SEQUENCE [LARGE SCALE GENOMIC DNA]</scope>
    <source>
        <strain evidence="3">BL36</strain>
    </source>
</reference>
<name>A0A1I4KFX5_9HYPH</name>
<dbReference type="Proteomes" id="UP000199048">
    <property type="component" value="Unassembled WGS sequence"/>
</dbReference>
<accession>A0A1I4KFX5</accession>
<dbReference type="Gene3D" id="3.40.1620.10">
    <property type="entry name" value="YefM-like domain"/>
    <property type="match status" value="1"/>
</dbReference>
<dbReference type="STRING" id="582667.SAMN05192568_101096"/>
<proteinExistence type="inferred from homology"/>
<comment type="similarity">
    <text evidence="1">Belongs to the phD/YefM antitoxin family.</text>
</comment>
<sequence>MTTIALEKAATALVELAARVEGGETIVVTRNGRPVLDLVPHRRGRGLDVEAGEAFLRARGITRGPGFIADDFDDPLSEDFLIQPSSGS</sequence>
<dbReference type="GO" id="GO:0003677">
    <property type="term" value="F:DNA binding"/>
    <property type="evidence" value="ECO:0007669"/>
    <property type="project" value="UniProtKB-KW"/>
</dbReference>
<dbReference type="EMBL" id="FOTK01000010">
    <property type="protein sequence ID" value="SFL77539.1"/>
    <property type="molecule type" value="Genomic_DNA"/>
</dbReference>
<organism evidence="2 3">
    <name type="scientific">Methylobacterium pseudosasicola</name>
    <dbReference type="NCBI Taxonomy" id="582667"/>
    <lineage>
        <taxon>Bacteria</taxon>
        <taxon>Pseudomonadati</taxon>
        <taxon>Pseudomonadota</taxon>
        <taxon>Alphaproteobacteria</taxon>
        <taxon>Hyphomicrobiales</taxon>
        <taxon>Methylobacteriaceae</taxon>
        <taxon>Methylobacterium</taxon>
    </lineage>
</organism>
<evidence type="ECO:0000313" key="2">
    <source>
        <dbReference type="EMBL" id="SFL77539.1"/>
    </source>
</evidence>
<dbReference type="InterPro" id="IPR036165">
    <property type="entry name" value="YefM-like_sf"/>
</dbReference>